<reference evidence="1 2" key="1">
    <citation type="submission" date="2020-02" db="EMBL/GenBank/DDBJ databases">
        <authorList>
            <person name="Zheng R.K."/>
            <person name="Sun C.M."/>
        </authorList>
    </citation>
    <scope>NUCLEOTIDE SEQUENCE [LARGE SCALE GENOMIC DNA]</scope>
    <source>
        <strain evidence="2">zrk23</strain>
    </source>
</reference>
<keyword evidence="2" id="KW-1185">Reference proteome</keyword>
<organism evidence="1 2">
    <name type="scientific">Stakelama tenebrarum</name>
    <dbReference type="NCBI Taxonomy" id="2711215"/>
    <lineage>
        <taxon>Bacteria</taxon>
        <taxon>Pseudomonadati</taxon>
        <taxon>Pseudomonadota</taxon>
        <taxon>Alphaproteobacteria</taxon>
        <taxon>Sphingomonadales</taxon>
        <taxon>Sphingomonadaceae</taxon>
        <taxon>Stakelama</taxon>
    </lineage>
</organism>
<dbReference type="RefSeq" id="WP_165327515.1">
    <property type="nucleotide sequence ID" value="NZ_CP049109.1"/>
</dbReference>
<protein>
    <submittedName>
        <fullName evidence="1">Uncharacterized protein</fullName>
    </submittedName>
</protein>
<sequence length="74" mass="8176">MDKTLHVETVAEIIRIAASARRSAIGLRERLARGKQKAGCGQCEDNMLHLHPLDVRPEAISGIAKWIVPLRSGY</sequence>
<dbReference type="AlphaFoldDB" id="A0A6G6Y6I2"/>
<gene>
    <name evidence="1" type="ORF">G5C33_12440</name>
</gene>
<accession>A0A6G6Y6I2</accession>
<proteinExistence type="predicted"/>
<name>A0A6G6Y6I2_9SPHN</name>
<dbReference type="EMBL" id="CP049109">
    <property type="protein sequence ID" value="QIG80509.1"/>
    <property type="molecule type" value="Genomic_DNA"/>
</dbReference>
<dbReference type="KEGG" id="spzr:G5C33_12440"/>
<evidence type="ECO:0000313" key="2">
    <source>
        <dbReference type="Proteomes" id="UP000501568"/>
    </source>
</evidence>
<dbReference type="Proteomes" id="UP000501568">
    <property type="component" value="Chromosome"/>
</dbReference>
<evidence type="ECO:0000313" key="1">
    <source>
        <dbReference type="EMBL" id="QIG80509.1"/>
    </source>
</evidence>